<accession>A0A6N3DY63</accession>
<dbReference type="GO" id="GO:0016491">
    <property type="term" value="F:oxidoreductase activity"/>
    <property type="evidence" value="ECO:0007669"/>
    <property type="project" value="UniProtKB-KW"/>
</dbReference>
<dbReference type="GO" id="GO:0005829">
    <property type="term" value="C:cytosol"/>
    <property type="evidence" value="ECO:0007669"/>
    <property type="project" value="TreeGrafter"/>
</dbReference>
<evidence type="ECO:0000256" key="1">
    <source>
        <dbReference type="ARBA" id="ARBA00023002"/>
    </source>
</evidence>
<dbReference type="InterPro" id="IPR023210">
    <property type="entry name" value="NADP_OxRdtase_dom"/>
</dbReference>
<keyword evidence="1 3" id="KW-0560">Oxidoreductase</keyword>
<protein>
    <submittedName>
        <fullName evidence="3">L-glyceraldehyde 3-phosphate reductase</fullName>
        <ecNumber evidence="3">1.1.1.-</ecNumber>
    </submittedName>
</protein>
<organism evidence="3">
    <name type="scientific">Clostridium tertium</name>
    <dbReference type="NCBI Taxonomy" id="1559"/>
    <lineage>
        <taxon>Bacteria</taxon>
        <taxon>Bacillati</taxon>
        <taxon>Bacillota</taxon>
        <taxon>Clostridia</taxon>
        <taxon>Eubacteriales</taxon>
        <taxon>Clostridiaceae</taxon>
        <taxon>Clostridium</taxon>
    </lineage>
</organism>
<dbReference type="PANTHER" id="PTHR43364">
    <property type="entry name" value="NADH-SPECIFIC METHYLGLYOXAL REDUCTASE-RELATED"/>
    <property type="match status" value="1"/>
</dbReference>
<dbReference type="RefSeq" id="WP_156626574.1">
    <property type="nucleotide sequence ID" value="NZ_CACRTO010000020.1"/>
</dbReference>
<dbReference type="PRINTS" id="PR00069">
    <property type="entry name" value="ALDKETRDTASE"/>
</dbReference>
<evidence type="ECO:0000313" key="3">
    <source>
        <dbReference type="EMBL" id="VYU34386.1"/>
    </source>
</evidence>
<dbReference type="EMBL" id="CACRTO010000020">
    <property type="protein sequence ID" value="VYU34386.1"/>
    <property type="molecule type" value="Genomic_DNA"/>
</dbReference>
<dbReference type="InterPro" id="IPR050523">
    <property type="entry name" value="AKR_Detox_Biosynth"/>
</dbReference>
<gene>
    <name evidence="3" type="primary">gpr_1</name>
    <name evidence="3" type="ORF">CTLFYP3_02123</name>
</gene>
<name>A0A6N3DY63_9CLOT</name>
<dbReference type="InterPro" id="IPR036812">
    <property type="entry name" value="NAD(P)_OxRdtase_dom_sf"/>
</dbReference>
<dbReference type="CDD" id="cd19082">
    <property type="entry name" value="AKR_AKR10A1_2"/>
    <property type="match status" value="1"/>
</dbReference>
<dbReference type="EC" id="1.1.1.-" evidence="3"/>
<reference evidence="3" key="1">
    <citation type="submission" date="2019-11" db="EMBL/GenBank/DDBJ databases">
        <authorList>
            <person name="Feng L."/>
        </authorList>
    </citation>
    <scope>NUCLEOTIDE SEQUENCE</scope>
    <source>
        <strain evidence="3">CTertiumLFYP3</strain>
    </source>
</reference>
<dbReference type="Gene3D" id="3.20.20.100">
    <property type="entry name" value="NADP-dependent oxidoreductase domain"/>
    <property type="match status" value="1"/>
</dbReference>
<dbReference type="PANTHER" id="PTHR43364:SF4">
    <property type="entry name" value="NAD(P)-LINKED OXIDOREDUCTASE SUPERFAMILY PROTEIN"/>
    <property type="match status" value="1"/>
</dbReference>
<dbReference type="AlphaFoldDB" id="A0A6N3DY63"/>
<evidence type="ECO:0000259" key="2">
    <source>
        <dbReference type="Pfam" id="PF00248"/>
    </source>
</evidence>
<dbReference type="InterPro" id="IPR020471">
    <property type="entry name" value="AKR"/>
</dbReference>
<feature type="domain" description="NADP-dependent oxidoreductase" evidence="2">
    <location>
        <begin position="32"/>
        <end position="314"/>
    </location>
</feature>
<proteinExistence type="predicted"/>
<dbReference type="Pfam" id="PF00248">
    <property type="entry name" value="Aldo_ket_red"/>
    <property type="match status" value="1"/>
</dbReference>
<dbReference type="SUPFAM" id="SSF51430">
    <property type="entry name" value="NAD(P)-linked oxidoreductase"/>
    <property type="match status" value="1"/>
</dbReference>
<sequence>MKKFVIKGFKDGKEINIEASALLMGSGDFLRADNMEFAAPILDKFVELGGNIFDTARHYRHSEKALCAWMKERGNRDDLIIFTKGCHPVREFPDTPRVKPECIREDIETSLEMLGTDHVELFALHRDDRTQPVGPIMEELDKLVKEGKVYAIGVSNWELDRIIEANEYAKEHGLTPFTFNSPNLSLAKCKIPRWPGCVSANEEMIKWHEENNMAMISWSSQAGGFFSGNFAPDKLDNEEMVEVYYCDENWERYERAKKLAKDLGVTPIQVALAYVVNQKFPTGAAIGPERMEELLSSYEGSNIKLTEEQVEWLDLK</sequence>